<proteinExistence type="predicted"/>
<keyword evidence="2" id="KW-1185">Reference proteome</keyword>
<accession>A0ABW8MAR7</accession>
<gene>
    <name evidence="1" type="ORF">ABH943_000759</name>
</gene>
<comment type="caution">
    <text evidence="1">The sequence shown here is derived from an EMBL/GenBank/DDBJ whole genome shotgun (WGS) entry which is preliminary data.</text>
</comment>
<dbReference type="Proteomes" id="UP001620514">
    <property type="component" value="Unassembled WGS sequence"/>
</dbReference>
<sequence length="359" mass="39218">MKLAERAFLAERATIKSGFNGGYQKRANMKPFNFSYVRRTMALGILALATGSFAHAQSHYALIKTIDLPGKGGHGDWVTFDEPTNTVWIGQAPAHNVVVLDAEKLAVKATIPGVKEATGIDLDDAYAYVSDAKSNTMVVIDKRTFEKVATVDSGGESPDGISVDRRTGKILLANDDSNNEVMFDGKPPFTKISAIELKPRPAKHGPDVGLYVRELDRLYQPVDNMIDVIDPNTNQIESVWDLGVKTDAKPMAYDSKTKRLVIGTRDKKMLIVDPAMGKVIATIPFEGGDIDETAIDVGARRAFMGDKSGNVEVVDLDANTVIDHLMTEKGVHTLTVDPKTHRIFVYLNVSNKVAVFEPT</sequence>
<dbReference type="EMBL" id="JBIYDN010000002">
    <property type="protein sequence ID" value="MFK4440753.1"/>
    <property type="molecule type" value="Genomic_DNA"/>
</dbReference>
<reference evidence="1 2" key="1">
    <citation type="submission" date="2024-11" db="EMBL/GenBank/DDBJ databases">
        <title>Using genomics to understand microbial adaptation to soil warming.</title>
        <authorList>
            <person name="Deangelis K.M. PhD."/>
        </authorList>
    </citation>
    <scope>NUCLEOTIDE SEQUENCE [LARGE SCALE GENOMIC DNA]</scope>
    <source>
        <strain evidence="1 2">GAS97</strain>
    </source>
</reference>
<dbReference type="InterPro" id="IPR015943">
    <property type="entry name" value="WD40/YVTN_repeat-like_dom_sf"/>
</dbReference>
<protein>
    <submittedName>
        <fullName evidence="1">YVTN family beta-propeller protein</fullName>
    </submittedName>
</protein>
<dbReference type="Gene3D" id="2.130.10.10">
    <property type="entry name" value="YVTN repeat-like/Quinoprotein amine dehydrogenase"/>
    <property type="match status" value="2"/>
</dbReference>
<dbReference type="InterPro" id="IPR011048">
    <property type="entry name" value="Haem_d1_sf"/>
</dbReference>
<dbReference type="PANTHER" id="PTHR47197">
    <property type="entry name" value="PROTEIN NIRF"/>
    <property type="match status" value="1"/>
</dbReference>
<dbReference type="SUPFAM" id="SSF51004">
    <property type="entry name" value="C-terminal (heme d1) domain of cytochrome cd1-nitrite reductase"/>
    <property type="match status" value="1"/>
</dbReference>
<organism evidence="1 2">
    <name type="scientific">Caballeronia udeis</name>
    <dbReference type="NCBI Taxonomy" id="1232866"/>
    <lineage>
        <taxon>Bacteria</taxon>
        <taxon>Pseudomonadati</taxon>
        <taxon>Pseudomonadota</taxon>
        <taxon>Betaproteobacteria</taxon>
        <taxon>Burkholderiales</taxon>
        <taxon>Burkholderiaceae</taxon>
        <taxon>Caballeronia</taxon>
    </lineage>
</organism>
<evidence type="ECO:0000313" key="2">
    <source>
        <dbReference type="Proteomes" id="UP001620514"/>
    </source>
</evidence>
<name>A0ABW8MAR7_9BURK</name>
<dbReference type="RefSeq" id="WP_404604443.1">
    <property type="nucleotide sequence ID" value="NZ_JBIYDN010000002.1"/>
</dbReference>
<dbReference type="PANTHER" id="PTHR47197:SF3">
    <property type="entry name" value="DIHYDRO-HEME D1 DEHYDROGENASE"/>
    <property type="match status" value="1"/>
</dbReference>
<dbReference type="InterPro" id="IPR051200">
    <property type="entry name" value="Host-pathogen_enzymatic-act"/>
</dbReference>
<evidence type="ECO:0000313" key="1">
    <source>
        <dbReference type="EMBL" id="MFK4440753.1"/>
    </source>
</evidence>